<dbReference type="GO" id="GO:0008270">
    <property type="term" value="F:zinc ion binding"/>
    <property type="evidence" value="ECO:0007669"/>
    <property type="project" value="InterPro"/>
</dbReference>
<dbReference type="Proteomes" id="UP000799436">
    <property type="component" value="Unassembled WGS sequence"/>
</dbReference>
<organism evidence="5 6">
    <name type="scientific">Teratosphaeria nubilosa</name>
    <dbReference type="NCBI Taxonomy" id="161662"/>
    <lineage>
        <taxon>Eukaryota</taxon>
        <taxon>Fungi</taxon>
        <taxon>Dikarya</taxon>
        <taxon>Ascomycota</taxon>
        <taxon>Pezizomycotina</taxon>
        <taxon>Dothideomycetes</taxon>
        <taxon>Dothideomycetidae</taxon>
        <taxon>Mycosphaerellales</taxon>
        <taxon>Teratosphaeriaceae</taxon>
        <taxon>Teratosphaeria</taxon>
    </lineage>
</organism>
<dbReference type="InterPro" id="IPR021858">
    <property type="entry name" value="Fun_TF"/>
</dbReference>
<sequence>MARVEQQKAERRAGPSQGTAAPPPRKRRRRTAAGGATDDCFTCRKRGAQCDRNRPYCTQCLEIGKECSGYKTTLTWGVGVASRGKLRGLSCPIASTSLDAVETPSVDAGRKRKKSYAAKSRKVEDQAEDTVGHNDPQSRAWPKDDPMQTSSLPPMSLLPQMQAGSAFSMAVPPMQQPWQMSDSQQQEPGRQDLHRRNLSSMSLPPFQHLHTVSHCRYDFNVPPSAVGSYAETEFHSPVEYPQTPRSVPISNQFADRQRVDQAGLTSLDNVLFDPVNISCDGMGAWELELQDGNAEHGQQNLAMADLRFGSPFFHLTPRMQSLLTYYDNHICPFLVAFDGPKNPYRQHILQLALNNEGLQNAIAALATNNLRMRKKDPRQVGFVEQLTNAFSGADDNGNNVTAEESLYKQLSIDQLNFQLTDTRAAQDDSVLATLLILCLFHVCDSGFSKFKTQLAGVQKLLSLRQPGIASDFTGWVEMFFTWFDVMTSTVNDREMQIKGENLDMLDFSVNLGALEQFSGCDGRLFKLIARLGTLNLLAQGRPVRSRSGRDDRASAQNAFRRPAQKQRTSNRSLSAEDYANIDGNGWGTPIISSVEDAEGSAEEDRGSAGTQPANNKRHEFWQEWNDIRTHLQNWHMDAPPSDSNDSSAETMNDPRQSHTGHRDLLHINESFRYSALLYTERLGNPCLPSAHPQFQTLVSQALRHITALSVTSCVNKFLLWPLFMVGTECVDGGHRDIIRQRCVEVHKESGFFNNISALEVLERVWREVGDNRRGREEFEVKSRRRDSEAGHRGRKYGQAFRWRKAMDRVDGEYIVI</sequence>
<feature type="region of interest" description="Disordered" evidence="3">
    <location>
        <begin position="542"/>
        <end position="615"/>
    </location>
</feature>
<accession>A0A6G1L712</accession>
<feature type="domain" description="Zn(2)-C6 fungal-type" evidence="4">
    <location>
        <begin position="39"/>
        <end position="68"/>
    </location>
</feature>
<dbReference type="GO" id="GO:0000981">
    <property type="term" value="F:DNA-binding transcription factor activity, RNA polymerase II-specific"/>
    <property type="evidence" value="ECO:0007669"/>
    <property type="project" value="InterPro"/>
</dbReference>
<comment type="subcellular location">
    <subcellularLocation>
        <location evidence="1">Nucleus</location>
    </subcellularLocation>
</comment>
<feature type="region of interest" description="Disordered" evidence="3">
    <location>
        <begin position="634"/>
        <end position="661"/>
    </location>
</feature>
<dbReference type="Pfam" id="PF11951">
    <property type="entry name" value="Fungal_trans_2"/>
    <property type="match status" value="1"/>
</dbReference>
<proteinExistence type="predicted"/>
<dbReference type="PANTHER" id="PTHR37534">
    <property type="entry name" value="TRANSCRIPTIONAL ACTIVATOR PROTEIN UGA3"/>
    <property type="match status" value="1"/>
</dbReference>
<evidence type="ECO:0000259" key="4">
    <source>
        <dbReference type="PROSITE" id="PS50048"/>
    </source>
</evidence>
<feature type="compositionally biased region" description="Basic and acidic residues" evidence="3">
    <location>
        <begin position="1"/>
        <end position="13"/>
    </location>
</feature>
<feature type="compositionally biased region" description="Basic residues" evidence="3">
    <location>
        <begin position="110"/>
        <end position="120"/>
    </location>
</feature>
<feature type="compositionally biased region" description="Low complexity" evidence="3">
    <location>
        <begin position="637"/>
        <end position="648"/>
    </location>
</feature>
<keyword evidence="2" id="KW-0539">Nucleus</keyword>
<dbReference type="Pfam" id="PF00172">
    <property type="entry name" value="Zn_clus"/>
    <property type="match status" value="1"/>
</dbReference>
<evidence type="ECO:0000256" key="3">
    <source>
        <dbReference type="SAM" id="MobiDB-lite"/>
    </source>
</evidence>
<evidence type="ECO:0000313" key="6">
    <source>
        <dbReference type="Proteomes" id="UP000799436"/>
    </source>
</evidence>
<dbReference type="GO" id="GO:0005634">
    <property type="term" value="C:nucleus"/>
    <property type="evidence" value="ECO:0007669"/>
    <property type="project" value="UniProtKB-SubCell"/>
</dbReference>
<feature type="region of interest" description="Disordered" evidence="3">
    <location>
        <begin position="104"/>
        <end position="158"/>
    </location>
</feature>
<dbReference type="CDD" id="cd00067">
    <property type="entry name" value="GAL4"/>
    <property type="match status" value="1"/>
</dbReference>
<dbReference type="AlphaFoldDB" id="A0A6G1L712"/>
<reference evidence="5" key="1">
    <citation type="journal article" date="2020" name="Stud. Mycol.">
        <title>101 Dothideomycetes genomes: a test case for predicting lifestyles and emergence of pathogens.</title>
        <authorList>
            <person name="Haridas S."/>
            <person name="Albert R."/>
            <person name="Binder M."/>
            <person name="Bloem J."/>
            <person name="Labutti K."/>
            <person name="Salamov A."/>
            <person name="Andreopoulos B."/>
            <person name="Baker S."/>
            <person name="Barry K."/>
            <person name="Bills G."/>
            <person name="Bluhm B."/>
            <person name="Cannon C."/>
            <person name="Castanera R."/>
            <person name="Culley D."/>
            <person name="Daum C."/>
            <person name="Ezra D."/>
            <person name="Gonzalez J."/>
            <person name="Henrissat B."/>
            <person name="Kuo A."/>
            <person name="Liang C."/>
            <person name="Lipzen A."/>
            <person name="Lutzoni F."/>
            <person name="Magnuson J."/>
            <person name="Mondo S."/>
            <person name="Nolan M."/>
            <person name="Ohm R."/>
            <person name="Pangilinan J."/>
            <person name="Park H.-J."/>
            <person name="Ramirez L."/>
            <person name="Alfaro M."/>
            <person name="Sun H."/>
            <person name="Tritt A."/>
            <person name="Yoshinaga Y."/>
            <person name="Zwiers L.-H."/>
            <person name="Turgeon B."/>
            <person name="Goodwin S."/>
            <person name="Spatafora J."/>
            <person name="Crous P."/>
            <person name="Grigoriev I."/>
        </authorList>
    </citation>
    <scope>NUCLEOTIDE SEQUENCE</scope>
    <source>
        <strain evidence="5">CBS 116005</strain>
    </source>
</reference>
<evidence type="ECO:0000256" key="2">
    <source>
        <dbReference type="ARBA" id="ARBA00023242"/>
    </source>
</evidence>
<feature type="region of interest" description="Disordered" evidence="3">
    <location>
        <begin position="1"/>
        <end position="33"/>
    </location>
</feature>
<keyword evidence="6" id="KW-1185">Reference proteome</keyword>
<dbReference type="PROSITE" id="PS50048">
    <property type="entry name" value="ZN2_CY6_FUNGAL_2"/>
    <property type="match status" value="1"/>
</dbReference>
<dbReference type="SUPFAM" id="SSF57701">
    <property type="entry name" value="Zn2/Cys6 DNA-binding domain"/>
    <property type="match status" value="1"/>
</dbReference>
<name>A0A6G1L712_9PEZI</name>
<dbReference type="InterPro" id="IPR036864">
    <property type="entry name" value="Zn2-C6_fun-type_DNA-bd_sf"/>
</dbReference>
<dbReference type="OrthoDB" id="3431704at2759"/>
<dbReference type="InterPro" id="IPR001138">
    <property type="entry name" value="Zn2Cys6_DnaBD"/>
</dbReference>
<dbReference type="PANTHER" id="PTHR37534:SF46">
    <property type="entry name" value="ZN(II)2CYS6 TRANSCRIPTION FACTOR (EUROFUNG)"/>
    <property type="match status" value="1"/>
</dbReference>
<evidence type="ECO:0000256" key="1">
    <source>
        <dbReference type="ARBA" id="ARBA00004123"/>
    </source>
</evidence>
<evidence type="ECO:0000313" key="5">
    <source>
        <dbReference type="EMBL" id="KAF2768657.1"/>
    </source>
</evidence>
<protein>
    <recommendedName>
        <fullName evidence="4">Zn(2)-C6 fungal-type domain-containing protein</fullName>
    </recommendedName>
</protein>
<dbReference type="EMBL" id="ML995842">
    <property type="protein sequence ID" value="KAF2768657.1"/>
    <property type="molecule type" value="Genomic_DNA"/>
</dbReference>
<gene>
    <name evidence="5" type="ORF">EJ03DRAFT_343851</name>
</gene>